<feature type="transmembrane region" description="Helical" evidence="1">
    <location>
        <begin position="159"/>
        <end position="182"/>
    </location>
</feature>
<evidence type="ECO:0000313" key="2">
    <source>
        <dbReference type="EMBL" id="ATS18712.1"/>
    </source>
</evidence>
<reference evidence="2 3" key="1">
    <citation type="submission" date="2016-11" db="EMBL/GenBank/DDBJ databases">
        <title>Complete genome sequence of thermophilic cyanobacteria strain Synechococcus sp. PCC6715.</title>
        <authorList>
            <person name="Tang J."/>
            <person name="Daroch M."/>
            <person name="Liang Y."/>
            <person name="Jiang D."/>
            <person name="Shah M."/>
        </authorList>
    </citation>
    <scope>NUCLEOTIDE SEQUENCE [LARGE SCALE GENOMIC DNA]</scope>
    <source>
        <strain evidence="2 3">PCC 6715</strain>
    </source>
</reference>
<feature type="transmembrane region" description="Helical" evidence="1">
    <location>
        <begin position="194"/>
        <end position="219"/>
    </location>
</feature>
<dbReference type="RefSeq" id="WP_099799053.1">
    <property type="nucleotide sequence ID" value="NZ_CP018092.1"/>
</dbReference>
<evidence type="ECO:0000313" key="3">
    <source>
        <dbReference type="Proteomes" id="UP000231057"/>
    </source>
</evidence>
<sequence>MKERLTHWFHQVQAFRYTRRTDESLNFLVQQLYGESHINVPYLVLIVSSCAIATFGLLSNSAAVIIGAMVIAPLMLPIRGVALAALMGDIKMFREATLALAVGTFIAIGMSWLIGLAVGLEIYGSEIMARSQPNLLDLGIAVSAGAISAYAIAEPRVSNTLAGTAIAVALMPPVCTIGLGLAQLNTSLSVGATLLYLTNLLGITLACMVVFVIVGYIPLHQGRRALAIAFALTGLLVIPLAVSFSRLLQQVRLQQQVRQVLVGGTITFRTLDLLSMDTSWVSDPPVIRVNVRAREPVTPTQVALMEDFIERRMNQRFRLILQVSNVEEIQAEPSQP</sequence>
<dbReference type="PANTHER" id="PTHR20992:SF9">
    <property type="entry name" value="AT15442P-RELATED"/>
    <property type="match status" value="1"/>
</dbReference>
<feature type="transmembrane region" description="Helical" evidence="1">
    <location>
        <begin position="225"/>
        <end position="248"/>
    </location>
</feature>
<reference evidence="3" key="2">
    <citation type="journal article" date="2022" name="Front. Microbiol.">
        <title>Comparative Genomic Analysis Revealed Distinct Molecular Components and Organization of CO2-Concentrating Mechanism in Thermophilic Cyanobacteria.</title>
        <authorList>
            <person name="Tang J."/>
            <person name="Zhou H."/>
            <person name="Yao D."/>
            <person name="Riaz S."/>
            <person name="You D."/>
            <person name="Klepacz-Smolka A."/>
            <person name="Daroch M."/>
        </authorList>
    </citation>
    <scope>NUCLEOTIDE SEQUENCE [LARGE SCALE GENOMIC DNA]</scope>
    <source>
        <strain evidence="3">PCC 6715</strain>
    </source>
</reference>
<feature type="transmembrane region" description="Helical" evidence="1">
    <location>
        <begin position="65"/>
        <end position="86"/>
    </location>
</feature>
<protein>
    <recommendedName>
        <fullName evidence="4">TIGR00341 family protein</fullName>
    </recommendedName>
</protein>
<evidence type="ECO:0000256" key="1">
    <source>
        <dbReference type="SAM" id="Phobius"/>
    </source>
</evidence>
<dbReference type="EMBL" id="CP018092">
    <property type="protein sequence ID" value="ATS18712.1"/>
    <property type="molecule type" value="Genomic_DNA"/>
</dbReference>
<accession>A0A2D2Q2F6</accession>
<dbReference type="OrthoDB" id="9790659at2"/>
<proteinExistence type="predicted"/>
<dbReference type="AlphaFoldDB" id="A0A2D2Q2F6"/>
<name>A0A2D2Q2F6_PARLV</name>
<keyword evidence="1" id="KW-1133">Transmembrane helix</keyword>
<feature type="transmembrane region" description="Helical" evidence="1">
    <location>
        <begin position="135"/>
        <end position="153"/>
    </location>
</feature>
<dbReference type="PANTHER" id="PTHR20992">
    <property type="entry name" value="AT15442P-RELATED"/>
    <property type="match status" value="1"/>
</dbReference>
<dbReference type="KEGG" id="slw:BRW62_08060"/>
<dbReference type="InterPro" id="IPR005240">
    <property type="entry name" value="DUF389"/>
</dbReference>
<dbReference type="Pfam" id="PF04087">
    <property type="entry name" value="DUF389"/>
    <property type="match status" value="1"/>
</dbReference>
<feature type="transmembrane region" description="Helical" evidence="1">
    <location>
        <begin position="40"/>
        <end position="58"/>
    </location>
</feature>
<evidence type="ECO:0008006" key="4">
    <source>
        <dbReference type="Google" id="ProtNLM"/>
    </source>
</evidence>
<gene>
    <name evidence="2" type="ORF">BRW62_08060</name>
</gene>
<keyword evidence="3" id="KW-1185">Reference proteome</keyword>
<dbReference type="Proteomes" id="UP000231057">
    <property type="component" value="Chromosome"/>
</dbReference>
<keyword evidence="1" id="KW-0472">Membrane</keyword>
<feature type="transmembrane region" description="Helical" evidence="1">
    <location>
        <begin position="98"/>
        <end position="123"/>
    </location>
</feature>
<organism evidence="2 3">
    <name type="scientific">Parathermosynechococcus lividus PCC 6715</name>
    <dbReference type="NCBI Taxonomy" id="1917166"/>
    <lineage>
        <taxon>Bacteria</taxon>
        <taxon>Bacillati</taxon>
        <taxon>Cyanobacteriota</taxon>
        <taxon>Cyanophyceae</taxon>
        <taxon>Acaryochloridales</taxon>
        <taxon>Thermosynechococcaceae</taxon>
        <taxon>Parathermosynechococcus</taxon>
    </lineage>
</organism>
<keyword evidence="1" id="KW-0812">Transmembrane</keyword>